<dbReference type="Proteomes" id="UP000649573">
    <property type="component" value="Unassembled WGS sequence"/>
</dbReference>
<gene>
    <name evidence="1" type="ORF">GCM10010178_00780</name>
</gene>
<protein>
    <submittedName>
        <fullName evidence="1">Uncharacterized protein</fullName>
    </submittedName>
</protein>
<accession>A0ABQ2U904</accession>
<dbReference type="EMBL" id="BMRE01000001">
    <property type="protein sequence ID" value="GGU13432.1"/>
    <property type="molecule type" value="Genomic_DNA"/>
</dbReference>
<keyword evidence="2" id="KW-1185">Reference proteome</keyword>
<organism evidence="1 2">
    <name type="scientific">Lentzea flava</name>
    <dbReference type="NCBI Taxonomy" id="103732"/>
    <lineage>
        <taxon>Bacteria</taxon>
        <taxon>Bacillati</taxon>
        <taxon>Actinomycetota</taxon>
        <taxon>Actinomycetes</taxon>
        <taxon>Pseudonocardiales</taxon>
        <taxon>Pseudonocardiaceae</taxon>
        <taxon>Lentzea</taxon>
    </lineage>
</organism>
<name>A0ABQ2U904_9PSEU</name>
<evidence type="ECO:0000313" key="1">
    <source>
        <dbReference type="EMBL" id="GGU13432.1"/>
    </source>
</evidence>
<reference evidence="2" key="1">
    <citation type="journal article" date="2019" name="Int. J. Syst. Evol. Microbiol.">
        <title>The Global Catalogue of Microorganisms (GCM) 10K type strain sequencing project: providing services to taxonomists for standard genome sequencing and annotation.</title>
        <authorList>
            <consortium name="The Broad Institute Genomics Platform"/>
            <consortium name="The Broad Institute Genome Sequencing Center for Infectious Disease"/>
            <person name="Wu L."/>
            <person name="Ma J."/>
        </authorList>
    </citation>
    <scope>NUCLEOTIDE SEQUENCE [LARGE SCALE GENOMIC DNA]</scope>
    <source>
        <strain evidence="2">JCM 3296</strain>
    </source>
</reference>
<proteinExistence type="predicted"/>
<comment type="caution">
    <text evidence="1">The sequence shown here is derived from an EMBL/GenBank/DDBJ whole genome shotgun (WGS) entry which is preliminary data.</text>
</comment>
<sequence>MATRWRSPPDNCWGAVVGAVAEADAVQRLHGQRSPVLAAHAGVEQAGGDVLGGGQGVGEVELLEHEPEPAAAQRRQAAVGQ</sequence>
<evidence type="ECO:0000313" key="2">
    <source>
        <dbReference type="Proteomes" id="UP000649573"/>
    </source>
</evidence>